<proteinExistence type="predicted"/>
<feature type="transmembrane region" description="Helical" evidence="1">
    <location>
        <begin position="111"/>
        <end position="127"/>
    </location>
</feature>
<name>A0AAD7HIC9_9AGAR</name>
<dbReference type="Proteomes" id="UP001215598">
    <property type="component" value="Unassembled WGS sequence"/>
</dbReference>
<keyword evidence="1" id="KW-1133">Transmembrane helix</keyword>
<keyword evidence="1" id="KW-0812">Transmembrane</keyword>
<evidence type="ECO:0000313" key="2">
    <source>
        <dbReference type="EMBL" id="KAJ7721401.1"/>
    </source>
</evidence>
<reference evidence="2" key="1">
    <citation type="submission" date="2023-03" db="EMBL/GenBank/DDBJ databases">
        <title>Massive genome expansion in bonnet fungi (Mycena s.s.) driven by repeated elements and novel gene families across ecological guilds.</title>
        <authorList>
            <consortium name="Lawrence Berkeley National Laboratory"/>
            <person name="Harder C.B."/>
            <person name="Miyauchi S."/>
            <person name="Viragh M."/>
            <person name="Kuo A."/>
            <person name="Thoen E."/>
            <person name="Andreopoulos B."/>
            <person name="Lu D."/>
            <person name="Skrede I."/>
            <person name="Drula E."/>
            <person name="Henrissat B."/>
            <person name="Morin E."/>
            <person name="Kohler A."/>
            <person name="Barry K."/>
            <person name="LaButti K."/>
            <person name="Morin E."/>
            <person name="Salamov A."/>
            <person name="Lipzen A."/>
            <person name="Mereny Z."/>
            <person name="Hegedus B."/>
            <person name="Baldrian P."/>
            <person name="Stursova M."/>
            <person name="Weitz H."/>
            <person name="Taylor A."/>
            <person name="Grigoriev I.V."/>
            <person name="Nagy L.G."/>
            <person name="Martin F."/>
            <person name="Kauserud H."/>
        </authorList>
    </citation>
    <scope>NUCLEOTIDE SEQUENCE</scope>
    <source>
        <strain evidence="2">CBHHK182m</strain>
    </source>
</reference>
<organism evidence="2 3">
    <name type="scientific">Mycena metata</name>
    <dbReference type="NCBI Taxonomy" id="1033252"/>
    <lineage>
        <taxon>Eukaryota</taxon>
        <taxon>Fungi</taxon>
        <taxon>Dikarya</taxon>
        <taxon>Basidiomycota</taxon>
        <taxon>Agaricomycotina</taxon>
        <taxon>Agaricomycetes</taxon>
        <taxon>Agaricomycetidae</taxon>
        <taxon>Agaricales</taxon>
        <taxon>Marasmiineae</taxon>
        <taxon>Mycenaceae</taxon>
        <taxon>Mycena</taxon>
    </lineage>
</organism>
<gene>
    <name evidence="2" type="ORF">B0H16DRAFT_1738309</name>
</gene>
<evidence type="ECO:0000313" key="3">
    <source>
        <dbReference type="Proteomes" id="UP001215598"/>
    </source>
</evidence>
<feature type="transmembrane region" description="Helical" evidence="1">
    <location>
        <begin position="66"/>
        <end position="91"/>
    </location>
</feature>
<dbReference type="AlphaFoldDB" id="A0AAD7HIC9"/>
<protein>
    <submittedName>
        <fullName evidence="2">Uncharacterized protein</fullName>
    </submittedName>
</protein>
<sequence length="136" mass="15268">MLPLPPLHPPESLTNPSPQIFFADPHGSWRWADARHKRPMGSIVLDPGVKEMLLGNARDFLASEKLVLVVILPHLILLCTLFPLVVVVFVMNRPPALPSPPPFLGHRHPKAHLAHLYVLLLHLMYLVPGRGTQRRC</sequence>
<evidence type="ECO:0000256" key="1">
    <source>
        <dbReference type="SAM" id="Phobius"/>
    </source>
</evidence>
<keyword evidence="3" id="KW-1185">Reference proteome</keyword>
<comment type="caution">
    <text evidence="2">The sequence shown here is derived from an EMBL/GenBank/DDBJ whole genome shotgun (WGS) entry which is preliminary data.</text>
</comment>
<dbReference type="EMBL" id="JARKIB010000230">
    <property type="protein sequence ID" value="KAJ7721401.1"/>
    <property type="molecule type" value="Genomic_DNA"/>
</dbReference>
<accession>A0AAD7HIC9</accession>
<keyword evidence="1" id="KW-0472">Membrane</keyword>